<reference evidence="3" key="1">
    <citation type="submission" date="2016-11" db="EMBL/GenBank/DDBJ databases">
        <authorList>
            <person name="Varghese N."/>
            <person name="Submissions S."/>
        </authorList>
    </citation>
    <scope>NUCLEOTIDE SEQUENCE [LARGE SCALE GENOMIC DNA]</scope>
    <source>
        <strain evidence="3">DSM 21264</strain>
    </source>
</reference>
<dbReference type="Proteomes" id="UP000184159">
    <property type="component" value="Unassembled WGS sequence"/>
</dbReference>
<dbReference type="EMBL" id="FQUH01000006">
    <property type="protein sequence ID" value="SHF18076.1"/>
    <property type="molecule type" value="Genomic_DNA"/>
</dbReference>
<protein>
    <submittedName>
        <fullName evidence="2">Bax protein</fullName>
    </submittedName>
</protein>
<gene>
    <name evidence="2" type="ORF">SAMN02745781_01634</name>
</gene>
<sequence>MRKLIYFFFSVVVLILVSCTYYQLQIEERRSTREGKQPQGIPVATAPKFKAFKNIEQRKHAFFHYLKPGIKYENHRVQKERDFLLNTKEDIKSGSLSQAEIEQLAELSSLYSVKIPVEGPNLKWLDKMLYKVDVLPEALVLIQAANESAWGTSRFAREANNYFGQWCYQKGCGLVPLARGEGMAHEVAKFKSVQQSIHRYFINVNRNLAYRKLREIRYQLRAKGQDLLSLESAMQLTNGLTKYSERGEAYVKSLQTMIRHNQKYLQDDSVATE</sequence>
<dbReference type="AlphaFoldDB" id="A0A1M4ZKH3"/>
<keyword evidence="3" id="KW-1185">Reference proteome</keyword>
<dbReference type="PANTHER" id="PTHR40572">
    <property type="entry name" value="PROTEIN BAX"/>
    <property type="match status" value="1"/>
</dbReference>
<organism evidence="2 3">
    <name type="scientific">Vibrio gazogenes DSM 21264 = NBRC 103151</name>
    <dbReference type="NCBI Taxonomy" id="1123492"/>
    <lineage>
        <taxon>Bacteria</taxon>
        <taxon>Pseudomonadati</taxon>
        <taxon>Pseudomonadota</taxon>
        <taxon>Gammaproteobacteria</taxon>
        <taxon>Vibrionales</taxon>
        <taxon>Vibrionaceae</taxon>
        <taxon>Vibrio</taxon>
    </lineage>
</organism>
<dbReference type="Pfam" id="PF01832">
    <property type="entry name" value="Glucosaminidase"/>
    <property type="match status" value="1"/>
</dbReference>
<accession>A0A1M4ZKH3</accession>
<dbReference type="InterPro" id="IPR002901">
    <property type="entry name" value="MGlyc_endo_b_GlcNAc-like_dom"/>
</dbReference>
<dbReference type="GO" id="GO:0004040">
    <property type="term" value="F:amidase activity"/>
    <property type="evidence" value="ECO:0007669"/>
    <property type="project" value="InterPro"/>
</dbReference>
<dbReference type="InterPro" id="IPR053195">
    <property type="entry name" value="Bax-like"/>
</dbReference>
<evidence type="ECO:0000259" key="1">
    <source>
        <dbReference type="Pfam" id="PF01832"/>
    </source>
</evidence>
<evidence type="ECO:0000313" key="2">
    <source>
        <dbReference type="EMBL" id="SHF18076.1"/>
    </source>
</evidence>
<dbReference type="Gene3D" id="1.10.530.10">
    <property type="match status" value="1"/>
</dbReference>
<feature type="domain" description="Mannosyl-glycoprotein endo-beta-N-acetylglucosamidase-like" evidence="1">
    <location>
        <begin position="129"/>
        <end position="262"/>
    </location>
</feature>
<dbReference type="RefSeq" id="WP_072957830.1">
    <property type="nucleotide sequence ID" value="NZ_FQUH01000006.1"/>
</dbReference>
<name>A0A1M4ZKH3_VIBGA</name>
<proteinExistence type="predicted"/>
<dbReference type="PROSITE" id="PS51257">
    <property type="entry name" value="PROKAR_LIPOPROTEIN"/>
    <property type="match status" value="1"/>
</dbReference>
<dbReference type="PANTHER" id="PTHR40572:SF1">
    <property type="entry name" value="PROTEIN BAX"/>
    <property type="match status" value="1"/>
</dbReference>
<evidence type="ECO:0000313" key="3">
    <source>
        <dbReference type="Proteomes" id="UP000184159"/>
    </source>
</evidence>